<dbReference type="Gene3D" id="1.20.1250.20">
    <property type="entry name" value="MFS general substrate transporter like domains"/>
    <property type="match status" value="1"/>
</dbReference>
<dbReference type="InterPro" id="IPR036259">
    <property type="entry name" value="MFS_trans_sf"/>
</dbReference>
<name>A0A0G4G8Z8_VITBC</name>
<feature type="region of interest" description="Disordered" evidence="2">
    <location>
        <begin position="1"/>
        <end position="20"/>
    </location>
</feature>
<dbReference type="Proteomes" id="UP000041254">
    <property type="component" value="Unassembled WGS sequence"/>
</dbReference>
<proteinExistence type="predicted"/>
<feature type="transmembrane region" description="Helical" evidence="3">
    <location>
        <begin position="77"/>
        <end position="98"/>
    </location>
</feature>
<sequence>MASAKAAAAPSGRQRRKPPSWWGAGNVTIQSTGLFWRALMPGFISLTLDMIPSFVVQATAPFVLMEIGTNPDRWYPICVASISAGQIVSLNLVGTLLSVVDPPALIWASIVSSALAMGLLGFCRTTSTYVAGNVLVGLAALTDPVVAAMILELMPGSDPISAHLRAKVVAKGFGFVLGPAFGVFIAPLGGYRLTYFLISAFCAF</sequence>
<feature type="transmembrane region" description="Helical" evidence="3">
    <location>
        <begin position="43"/>
        <end position="65"/>
    </location>
</feature>
<evidence type="ECO:0000256" key="2">
    <source>
        <dbReference type="SAM" id="MobiDB-lite"/>
    </source>
</evidence>
<keyword evidence="6" id="KW-1185">Reference proteome</keyword>
<dbReference type="GO" id="GO:0016020">
    <property type="term" value="C:membrane"/>
    <property type="evidence" value="ECO:0007669"/>
    <property type="project" value="UniProtKB-SubCell"/>
</dbReference>
<feature type="transmembrane region" description="Helical" evidence="3">
    <location>
        <begin position="104"/>
        <end position="123"/>
    </location>
</feature>
<dbReference type="VEuPathDB" id="CryptoDB:Vbra_22705"/>
<gene>
    <name evidence="5" type="ORF">Vbra_22705</name>
</gene>
<protein>
    <recommendedName>
        <fullName evidence="4">Major facilitator superfamily (MFS) profile domain-containing protein</fullName>
    </recommendedName>
</protein>
<evidence type="ECO:0000313" key="6">
    <source>
        <dbReference type="Proteomes" id="UP000041254"/>
    </source>
</evidence>
<feature type="transmembrane region" description="Helical" evidence="3">
    <location>
        <begin position="130"/>
        <end position="151"/>
    </location>
</feature>
<organism evidence="5 6">
    <name type="scientific">Vitrella brassicaformis (strain CCMP3155)</name>
    <dbReference type="NCBI Taxonomy" id="1169540"/>
    <lineage>
        <taxon>Eukaryota</taxon>
        <taxon>Sar</taxon>
        <taxon>Alveolata</taxon>
        <taxon>Colpodellida</taxon>
        <taxon>Vitrellaceae</taxon>
        <taxon>Vitrella</taxon>
    </lineage>
</organism>
<dbReference type="InParanoid" id="A0A0G4G8Z8"/>
<keyword evidence="3" id="KW-0472">Membrane</keyword>
<dbReference type="AlphaFoldDB" id="A0A0G4G8Z8"/>
<dbReference type="SUPFAM" id="SSF103473">
    <property type="entry name" value="MFS general substrate transporter"/>
    <property type="match status" value="1"/>
</dbReference>
<keyword evidence="3" id="KW-1133">Transmembrane helix</keyword>
<evidence type="ECO:0000313" key="5">
    <source>
        <dbReference type="EMBL" id="CEM25291.1"/>
    </source>
</evidence>
<evidence type="ECO:0000256" key="3">
    <source>
        <dbReference type="SAM" id="Phobius"/>
    </source>
</evidence>
<dbReference type="InterPro" id="IPR020846">
    <property type="entry name" value="MFS_dom"/>
</dbReference>
<comment type="subcellular location">
    <subcellularLocation>
        <location evidence="1">Membrane</location>
        <topology evidence="1">Multi-pass membrane protein</topology>
    </subcellularLocation>
</comment>
<accession>A0A0G4G8Z8</accession>
<feature type="domain" description="Major facilitator superfamily (MFS) profile" evidence="4">
    <location>
        <begin position="38"/>
        <end position="204"/>
    </location>
</feature>
<dbReference type="EMBL" id="CDMY01000595">
    <property type="protein sequence ID" value="CEM25291.1"/>
    <property type="molecule type" value="Genomic_DNA"/>
</dbReference>
<keyword evidence="3" id="KW-0812">Transmembrane</keyword>
<reference evidence="5 6" key="1">
    <citation type="submission" date="2014-11" db="EMBL/GenBank/DDBJ databases">
        <authorList>
            <person name="Zhu J."/>
            <person name="Qi W."/>
            <person name="Song R."/>
        </authorList>
    </citation>
    <scope>NUCLEOTIDE SEQUENCE [LARGE SCALE GENOMIC DNA]</scope>
</reference>
<evidence type="ECO:0000259" key="4">
    <source>
        <dbReference type="PROSITE" id="PS50850"/>
    </source>
</evidence>
<feature type="transmembrane region" description="Helical" evidence="3">
    <location>
        <begin position="171"/>
        <end position="191"/>
    </location>
</feature>
<dbReference type="GO" id="GO:0022857">
    <property type="term" value="F:transmembrane transporter activity"/>
    <property type="evidence" value="ECO:0007669"/>
    <property type="project" value="InterPro"/>
</dbReference>
<evidence type="ECO:0000256" key="1">
    <source>
        <dbReference type="ARBA" id="ARBA00004141"/>
    </source>
</evidence>
<dbReference type="PROSITE" id="PS50850">
    <property type="entry name" value="MFS"/>
    <property type="match status" value="1"/>
</dbReference>